<dbReference type="AlphaFoldDB" id="A0A833Y6M4"/>
<evidence type="ECO:0000259" key="1">
    <source>
        <dbReference type="Pfam" id="PF07727"/>
    </source>
</evidence>
<proteinExistence type="predicted"/>
<dbReference type="EMBL" id="LIHL02000003">
    <property type="protein sequence ID" value="KAF5476385.1"/>
    <property type="molecule type" value="Genomic_DNA"/>
</dbReference>
<dbReference type="Proteomes" id="UP000619265">
    <property type="component" value="Unassembled WGS sequence"/>
</dbReference>
<reference evidence="2" key="2">
    <citation type="submission" date="2020-03" db="EMBL/GenBank/DDBJ databases">
        <title>Walnut 2.0.</title>
        <authorList>
            <person name="Marrano A."/>
            <person name="Britton M."/>
            <person name="Zimin A.V."/>
            <person name="Zaini P.A."/>
            <person name="Workman R."/>
            <person name="Puiu D."/>
            <person name="Bianco L."/>
            <person name="Allen B.J."/>
            <person name="Troggio M."/>
            <person name="Leslie C.A."/>
            <person name="Timp W."/>
            <person name="Dendekar A."/>
            <person name="Salzberg S.L."/>
            <person name="Neale D.B."/>
        </authorList>
    </citation>
    <scope>NUCLEOTIDE SEQUENCE</scope>
    <source>
        <tissue evidence="2">Leaves</tissue>
    </source>
</reference>
<dbReference type="PANTHER" id="PTHR11439:SF517">
    <property type="entry name" value="CYSTEINE-RICH RLK (RECEPTOR-LIKE PROTEIN KINASE) 8"/>
    <property type="match status" value="1"/>
</dbReference>
<sequence length="227" mass="26520">MEDYEVTEIEDPITHFALFSDCDPTTFESAVKEAKWWKAMDDEIDTIERNDTWELTDLPKGHKTIDDLIFTGNDGVMFKEFKKSMMVEFEMSGLGMMHYFLGIEVVQSANEIFIYQKKYVRDILDRFWMKDCNLVSTPTEFGLNLNKDHEGKNVASTLYKQIVGSLMYLTATRSDIMYSVSLISRYMENPTEMHLLAAKRIVRYLQGTRDFGLFYKKGEMLELFGVY</sequence>
<evidence type="ECO:0000313" key="3">
    <source>
        <dbReference type="Proteomes" id="UP000619265"/>
    </source>
</evidence>
<dbReference type="InterPro" id="IPR013103">
    <property type="entry name" value="RVT_2"/>
</dbReference>
<dbReference type="Gramene" id="Jr03_26850_p1">
    <property type="protein sequence ID" value="cds.Jr03_26850_p1"/>
    <property type="gene ID" value="Jr03_26850"/>
</dbReference>
<evidence type="ECO:0000313" key="2">
    <source>
        <dbReference type="EMBL" id="KAF5476385.1"/>
    </source>
</evidence>
<dbReference type="Pfam" id="PF07727">
    <property type="entry name" value="RVT_2"/>
    <property type="match status" value="1"/>
</dbReference>
<dbReference type="PANTHER" id="PTHR11439">
    <property type="entry name" value="GAG-POL-RELATED RETROTRANSPOSON"/>
    <property type="match status" value="1"/>
</dbReference>
<protein>
    <recommendedName>
        <fullName evidence="1">Reverse transcriptase Ty1/copia-type domain-containing protein</fullName>
    </recommendedName>
</protein>
<gene>
    <name evidence="2" type="ORF">F2P56_008108</name>
</gene>
<accession>A0A833Y6M4</accession>
<feature type="domain" description="Reverse transcriptase Ty1/copia-type" evidence="1">
    <location>
        <begin position="65"/>
        <end position="140"/>
    </location>
</feature>
<name>A0A833Y6M4_JUGRE</name>
<organism evidence="2 3">
    <name type="scientific">Juglans regia</name>
    <name type="common">English walnut</name>
    <dbReference type="NCBI Taxonomy" id="51240"/>
    <lineage>
        <taxon>Eukaryota</taxon>
        <taxon>Viridiplantae</taxon>
        <taxon>Streptophyta</taxon>
        <taxon>Embryophyta</taxon>
        <taxon>Tracheophyta</taxon>
        <taxon>Spermatophyta</taxon>
        <taxon>Magnoliopsida</taxon>
        <taxon>eudicotyledons</taxon>
        <taxon>Gunneridae</taxon>
        <taxon>Pentapetalae</taxon>
        <taxon>rosids</taxon>
        <taxon>fabids</taxon>
        <taxon>Fagales</taxon>
        <taxon>Juglandaceae</taxon>
        <taxon>Juglans</taxon>
    </lineage>
</organism>
<reference evidence="2" key="1">
    <citation type="submission" date="2015-10" db="EMBL/GenBank/DDBJ databases">
        <authorList>
            <person name="Martinez-Garcia P.J."/>
            <person name="Crepeau M.W."/>
            <person name="Puiu D."/>
            <person name="Gonzalez-Ibeas D."/>
            <person name="Whalen J."/>
            <person name="Stevens K."/>
            <person name="Paul R."/>
            <person name="Butterfield T."/>
            <person name="Britton M."/>
            <person name="Reagan R."/>
            <person name="Chakraborty S."/>
            <person name="Walawage S.L."/>
            <person name="Vasquez-Gross H.A."/>
            <person name="Cardeno C."/>
            <person name="Famula R."/>
            <person name="Pratt K."/>
            <person name="Kuruganti S."/>
            <person name="Aradhya M.K."/>
            <person name="Leslie C.A."/>
            <person name="Dandekar A.M."/>
            <person name="Salzberg S.L."/>
            <person name="Wegrzyn J.L."/>
            <person name="Langley C.H."/>
            <person name="Neale D.B."/>
        </authorList>
    </citation>
    <scope>NUCLEOTIDE SEQUENCE</scope>
    <source>
        <tissue evidence="2">Leaves</tissue>
    </source>
</reference>
<comment type="caution">
    <text evidence="2">The sequence shown here is derived from an EMBL/GenBank/DDBJ whole genome shotgun (WGS) entry which is preliminary data.</text>
</comment>